<protein>
    <submittedName>
        <fullName evidence="10">Cation:proton antiporter</fullName>
    </submittedName>
</protein>
<evidence type="ECO:0000259" key="9">
    <source>
        <dbReference type="PROSITE" id="PS51202"/>
    </source>
</evidence>
<gene>
    <name evidence="10" type="ORF">RG963_03755</name>
</gene>
<feature type="transmembrane region" description="Helical" evidence="7">
    <location>
        <begin position="270"/>
        <end position="303"/>
    </location>
</feature>
<feature type="domain" description="RCK N-terminal" evidence="8">
    <location>
        <begin position="412"/>
        <end position="529"/>
    </location>
</feature>
<evidence type="ECO:0000313" key="11">
    <source>
        <dbReference type="Proteomes" id="UP001246244"/>
    </source>
</evidence>
<feature type="transmembrane region" description="Helical" evidence="7">
    <location>
        <begin position="354"/>
        <end position="378"/>
    </location>
</feature>
<feature type="transmembrane region" description="Helical" evidence="7">
    <location>
        <begin position="31"/>
        <end position="51"/>
    </location>
</feature>
<dbReference type="Gene3D" id="3.40.50.720">
    <property type="entry name" value="NAD(P)-binding Rossmann-like Domain"/>
    <property type="match status" value="1"/>
</dbReference>
<keyword evidence="4 7" id="KW-0812">Transmembrane</keyword>
<dbReference type="Gene3D" id="3.30.70.1450">
    <property type="entry name" value="Regulator of K+ conductance, C-terminal domain"/>
    <property type="match status" value="1"/>
</dbReference>
<evidence type="ECO:0000256" key="4">
    <source>
        <dbReference type="ARBA" id="ARBA00022692"/>
    </source>
</evidence>
<dbReference type="SUPFAM" id="SSF51735">
    <property type="entry name" value="NAD(P)-binding Rossmann-fold domains"/>
    <property type="match status" value="1"/>
</dbReference>
<feature type="transmembrane region" description="Helical" evidence="7">
    <location>
        <begin position="146"/>
        <end position="170"/>
    </location>
</feature>
<dbReference type="Proteomes" id="UP001246244">
    <property type="component" value="Unassembled WGS sequence"/>
</dbReference>
<evidence type="ECO:0000256" key="6">
    <source>
        <dbReference type="ARBA" id="ARBA00023136"/>
    </source>
</evidence>
<keyword evidence="3" id="KW-0813">Transport</keyword>
<keyword evidence="11" id="KW-1185">Reference proteome</keyword>
<evidence type="ECO:0000256" key="1">
    <source>
        <dbReference type="ARBA" id="ARBA00004141"/>
    </source>
</evidence>
<dbReference type="Pfam" id="PF00999">
    <property type="entry name" value="Na_H_Exchanger"/>
    <property type="match status" value="1"/>
</dbReference>
<dbReference type="InterPro" id="IPR036291">
    <property type="entry name" value="NAD(P)-bd_dom_sf"/>
</dbReference>
<feature type="transmembrane region" description="Helical" evidence="7">
    <location>
        <begin position="85"/>
        <end position="108"/>
    </location>
</feature>
<feature type="domain" description="RCK C-terminal" evidence="9">
    <location>
        <begin position="578"/>
        <end position="662"/>
    </location>
</feature>
<reference evidence="11" key="1">
    <citation type="submission" date="2023-07" db="EMBL/GenBank/DDBJ databases">
        <title>Whole-genome sequencing of a new Methanosarcina sp. Z-7115.</title>
        <authorList>
            <person name="Zhilina T.N."/>
            <person name="Merkel A.Y."/>
        </authorList>
    </citation>
    <scope>NUCLEOTIDE SEQUENCE [LARGE SCALE GENOMIC DNA]</scope>
    <source>
        <strain evidence="11">Z-7115</strain>
    </source>
</reference>
<dbReference type="InterPro" id="IPR036721">
    <property type="entry name" value="RCK_C_sf"/>
</dbReference>
<feature type="transmembrane region" description="Helical" evidence="7">
    <location>
        <begin position="6"/>
        <end position="24"/>
    </location>
</feature>
<feature type="transmembrane region" description="Helical" evidence="7">
    <location>
        <begin position="57"/>
        <end position="76"/>
    </location>
</feature>
<dbReference type="RefSeq" id="WP_310574941.1">
    <property type="nucleotide sequence ID" value="NZ_JAVKPK010000010.1"/>
</dbReference>
<dbReference type="InterPro" id="IPR003148">
    <property type="entry name" value="RCK_N"/>
</dbReference>
<evidence type="ECO:0000256" key="5">
    <source>
        <dbReference type="ARBA" id="ARBA00022989"/>
    </source>
</evidence>
<feature type="transmembrane region" description="Helical" evidence="7">
    <location>
        <begin position="182"/>
        <end position="205"/>
    </location>
</feature>
<feature type="transmembrane region" description="Helical" evidence="7">
    <location>
        <begin position="114"/>
        <end position="134"/>
    </location>
</feature>
<feature type="transmembrane region" description="Helical" evidence="7">
    <location>
        <begin position="310"/>
        <end position="334"/>
    </location>
</feature>
<comment type="caution">
    <text evidence="10">The sequence shown here is derived from an EMBL/GenBank/DDBJ whole genome shotgun (WGS) entry which is preliminary data.</text>
</comment>
<keyword evidence="6 7" id="KW-0472">Membrane</keyword>
<dbReference type="Gene3D" id="1.20.1530.20">
    <property type="match status" value="1"/>
</dbReference>
<dbReference type="PANTHER" id="PTHR42751:SF3">
    <property type="entry name" value="SODIUM_GLUTAMATE SYMPORTER"/>
    <property type="match status" value="1"/>
</dbReference>
<dbReference type="Pfam" id="PF02254">
    <property type="entry name" value="TrkA_N"/>
    <property type="match status" value="1"/>
</dbReference>
<dbReference type="SUPFAM" id="SSF116726">
    <property type="entry name" value="TrkA C-terminal domain-like"/>
    <property type="match status" value="1"/>
</dbReference>
<keyword evidence="5 7" id="KW-1133">Transmembrane helix</keyword>
<dbReference type="Pfam" id="PF02080">
    <property type="entry name" value="TrkA_C"/>
    <property type="match status" value="1"/>
</dbReference>
<dbReference type="PROSITE" id="PS51201">
    <property type="entry name" value="RCK_N"/>
    <property type="match status" value="1"/>
</dbReference>
<dbReference type="PANTHER" id="PTHR42751">
    <property type="entry name" value="SODIUM/HYDROGEN EXCHANGER FAMILY/TRKA DOMAIN PROTEIN"/>
    <property type="match status" value="1"/>
</dbReference>
<name>A0ABU2CZA2_9EURY</name>
<dbReference type="EMBL" id="JAVKPK010000010">
    <property type="protein sequence ID" value="MDR7664917.1"/>
    <property type="molecule type" value="Genomic_DNA"/>
</dbReference>
<comment type="subcellular location">
    <subcellularLocation>
        <location evidence="1">Membrane</location>
        <topology evidence="1">Multi-pass membrane protein</topology>
    </subcellularLocation>
</comment>
<dbReference type="InterPro" id="IPR038770">
    <property type="entry name" value="Na+/solute_symporter_sf"/>
</dbReference>
<evidence type="ECO:0000256" key="7">
    <source>
        <dbReference type="SAM" id="Phobius"/>
    </source>
</evidence>
<evidence type="ECO:0000313" key="10">
    <source>
        <dbReference type="EMBL" id="MDR7664917.1"/>
    </source>
</evidence>
<evidence type="ECO:0000256" key="3">
    <source>
        <dbReference type="ARBA" id="ARBA00022448"/>
    </source>
</evidence>
<evidence type="ECO:0000256" key="2">
    <source>
        <dbReference type="ARBA" id="ARBA00005551"/>
    </source>
</evidence>
<evidence type="ECO:0000259" key="8">
    <source>
        <dbReference type="PROSITE" id="PS51201"/>
    </source>
</evidence>
<comment type="similarity">
    <text evidence="2">Belongs to the monovalent cation:proton antiporter 2 (CPA2) transporter (TC 2.A.37) family.</text>
</comment>
<sequence>MASHLLTDLLIIFGLSIPVVFTFSRLKIAPLVGFLLAGILAGPFGFGLIQGTENIESLAEIGVVLLLFTIGIEFSLQELLKIKRIVILGGGLQVSITSIVVAFIFWWLGYSPEAAVFMGLIVALSSTAIVLKLLQEKGEIYSAHGRIALGILIFQDIAAVLIIILAPLLAGEAVVGSDLLELLFRGIGLVVLTLISARYVVPFLLFHVAKTRNNELFLLSVVVIGLSVAWITSLAGLSLALGAFLAGLIISDSEYAAQALGNVIPFRDLFMSIFFISTGMLLNLDIMITYLPLILAATVLVFFLKTFVNVFTTFLIGFPLHTMILVGFSLAQIGEFSLITAKVGFKSGIFTETIYQEFLAVTVLSMVLTPFFTDLGYYSAASSQKFSRFLPKILTDDRHGALKKEDQEKELENHLIIVGYGVNGKNVGIAAQKAGISYLIIEINPATVRQEKMKGETIVYGDAAQTTVLEHAGIRAAKSIVITAGDTVSTWRIIEVAKRLNPDVHVIARTHFLDKIDAFYSIGADEVISDEFECSIELFSRVLNRYMVPENEIEIMGMQLRADHYRMLRSPEIRRTSICKLALDFSNVEIKSIRVGKLSEAAGKTLGDLDLRKKYGVAVLAISRNHRLIYDLGAETELSPDDILLVISPPENLEEIREFFSEGA</sequence>
<organism evidence="10 11">
    <name type="scientific">Methanosarcina baikalica</name>
    <dbReference type="NCBI Taxonomy" id="3073890"/>
    <lineage>
        <taxon>Archaea</taxon>
        <taxon>Methanobacteriati</taxon>
        <taxon>Methanobacteriota</taxon>
        <taxon>Stenosarchaea group</taxon>
        <taxon>Methanomicrobia</taxon>
        <taxon>Methanosarcinales</taxon>
        <taxon>Methanosarcinaceae</taxon>
        <taxon>Methanosarcina</taxon>
    </lineage>
</organism>
<dbReference type="InterPro" id="IPR006153">
    <property type="entry name" value="Cation/H_exchanger_TM"/>
</dbReference>
<dbReference type="InterPro" id="IPR006037">
    <property type="entry name" value="RCK_C"/>
</dbReference>
<proteinExistence type="inferred from homology"/>
<feature type="transmembrane region" description="Helical" evidence="7">
    <location>
        <begin position="217"/>
        <end position="250"/>
    </location>
</feature>
<dbReference type="PROSITE" id="PS51202">
    <property type="entry name" value="RCK_C"/>
    <property type="match status" value="1"/>
</dbReference>
<accession>A0ABU2CZA2</accession>